<dbReference type="PANTHER" id="PTHR47326:SF1">
    <property type="entry name" value="HTH PSQ-TYPE DOMAIN-CONTAINING PROTEIN"/>
    <property type="match status" value="1"/>
</dbReference>
<dbReference type="EMBL" id="BGPR01000005">
    <property type="protein sequence ID" value="GBL74321.1"/>
    <property type="molecule type" value="Genomic_DNA"/>
</dbReference>
<reference evidence="1 2" key="1">
    <citation type="journal article" date="2019" name="Sci. Rep.">
        <title>Orb-weaving spider Araneus ventricosus genome elucidates the spidroin gene catalogue.</title>
        <authorList>
            <person name="Kono N."/>
            <person name="Nakamura H."/>
            <person name="Ohtoshi R."/>
            <person name="Moran D.A.P."/>
            <person name="Shinohara A."/>
            <person name="Yoshida Y."/>
            <person name="Fujiwara M."/>
            <person name="Mori M."/>
            <person name="Tomita M."/>
            <person name="Arakawa K."/>
        </authorList>
    </citation>
    <scope>NUCLEOTIDE SEQUENCE [LARGE SCALE GENOMIC DNA]</scope>
</reference>
<protein>
    <submittedName>
        <fullName evidence="1">Uncharacterized protein</fullName>
    </submittedName>
</protein>
<dbReference type="Gene3D" id="3.30.420.10">
    <property type="entry name" value="Ribonuclease H-like superfamily/Ribonuclease H"/>
    <property type="match status" value="1"/>
</dbReference>
<evidence type="ECO:0000313" key="2">
    <source>
        <dbReference type="Proteomes" id="UP000499080"/>
    </source>
</evidence>
<evidence type="ECO:0000313" key="1">
    <source>
        <dbReference type="EMBL" id="GBL74321.1"/>
    </source>
</evidence>
<name>A0A4Y2A392_ARAVE</name>
<comment type="caution">
    <text evidence="1">The sequence shown here is derived from an EMBL/GenBank/DDBJ whole genome shotgun (WGS) entry which is preliminary data.</text>
</comment>
<accession>A0A4Y2A392</accession>
<proteinExistence type="predicted"/>
<dbReference type="GO" id="GO:0003676">
    <property type="term" value="F:nucleic acid binding"/>
    <property type="evidence" value="ECO:0007669"/>
    <property type="project" value="InterPro"/>
</dbReference>
<dbReference type="Proteomes" id="UP000499080">
    <property type="component" value="Unassembled WGS sequence"/>
</dbReference>
<dbReference type="PANTHER" id="PTHR47326">
    <property type="entry name" value="TRANSPOSABLE ELEMENT TC3 TRANSPOSASE-LIKE PROTEIN"/>
    <property type="match status" value="1"/>
</dbReference>
<dbReference type="AlphaFoldDB" id="A0A4Y2A392"/>
<sequence>MTVQQLHGRNSGKGLGNGSGPMTAFGLKKMIDKFEESGSFDVKCGLGRKAIASTSVEDVATALQEAPSSALGTCSVRGISRTLDMPVSMFRKFLRNSLQCYPFKITHVKNLVPADLPKREALALQFLARMEADNALPWNILCSDEAHFHLQGSVNTQNSRICSRENPFQKQPLLLHSQKVTVWCGFTAVFIVDPFYLEEIGPSGPVTCTVNGTRYESLLRNQLIPALQQRGCVDSTIFTQDGAPPHIATMQHQ</sequence>
<dbReference type="InterPro" id="IPR036397">
    <property type="entry name" value="RNaseH_sf"/>
</dbReference>
<gene>
    <name evidence="1" type="ORF">AVEN_235305_1</name>
</gene>
<dbReference type="OrthoDB" id="6432521at2759"/>
<keyword evidence="2" id="KW-1185">Reference proteome</keyword>
<organism evidence="1 2">
    <name type="scientific">Araneus ventricosus</name>
    <name type="common">Orbweaver spider</name>
    <name type="synonym">Epeira ventricosa</name>
    <dbReference type="NCBI Taxonomy" id="182803"/>
    <lineage>
        <taxon>Eukaryota</taxon>
        <taxon>Metazoa</taxon>
        <taxon>Ecdysozoa</taxon>
        <taxon>Arthropoda</taxon>
        <taxon>Chelicerata</taxon>
        <taxon>Arachnida</taxon>
        <taxon>Araneae</taxon>
        <taxon>Araneomorphae</taxon>
        <taxon>Entelegynae</taxon>
        <taxon>Araneoidea</taxon>
        <taxon>Araneidae</taxon>
        <taxon>Araneus</taxon>
    </lineage>
</organism>